<comment type="caution">
    <text evidence="3">The sequence shown here is derived from an EMBL/GenBank/DDBJ whole genome shotgun (WGS) entry which is preliminary data.</text>
</comment>
<dbReference type="EMBL" id="JBBNAE010000005">
    <property type="protein sequence ID" value="KAK9123855.1"/>
    <property type="molecule type" value="Genomic_DNA"/>
</dbReference>
<dbReference type="Proteomes" id="UP001417504">
    <property type="component" value="Unassembled WGS sequence"/>
</dbReference>
<sequence>MDARHATLGRRTLEEIRQKRAAERLSKASSATDLQASSPPQGIKRTESENQLSEDVGALVSQIKDLEHKNLELEEENKNLTSKLQMREAENDSLQIRLNDLEQNSLPSLRKAVRDAAVEKDAAVTAREDMSAQLRMIKKRLKEAEEEQYRTEEHAAALRAELNSLQQQETISPFGAIPSMGNSPDHLKALEKEIADLKSNLQQESALREKDRQRLVEEQARASALVADNQVLQERIAGLSERISEASDRNANMGFSAQDKEKLEKQLHDMALMIERLESGRQKLLMEIDSQSSEIEKLFEENSNLSTSYNEAMQEAVQWESQVKECIQQNEELRNLLGKFRTEQANLFLSSGAFQSGHLEDGKYGGDIIIAEENTAEILLLKGQLAKEQTRAEELSAEIMKLSAQLRHCTQAYNGLARLYKPVLRNIESGLIKMKQDGSVAVR</sequence>
<dbReference type="PANTHER" id="PTHR48163">
    <property type="entry name" value="BNAC02G25670D PROTEIN"/>
    <property type="match status" value="1"/>
</dbReference>
<dbReference type="Gene3D" id="1.10.287.1490">
    <property type="match status" value="1"/>
</dbReference>
<feature type="coiled-coil region" evidence="1">
    <location>
        <begin position="187"/>
        <end position="343"/>
    </location>
</feature>
<proteinExistence type="predicted"/>
<feature type="compositionally biased region" description="Polar residues" evidence="2">
    <location>
        <begin position="27"/>
        <end position="40"/>
    </location>
</feature>
<feature type="coiled-coil region" evidence="1">
    <location>
        <begin position="378"/>
        <end position="412"/>
    </location>
</feature>
<accession>A0AAP0IZ54</accession>
<evidence type="ECO:0000256" key="2">
    <source>
        <dbReference type="SAM" id="MobiDB-lite"/>
    </source>
</evidence>
<name>A0AAP0IZ54_9MAGN</name>
<keyword evidence="4" id="KW-1185">Reference proteome</keyword>
<protein>
    <submittedName>
        <fullName evidence="3">Uncharacterized protein</fullName>
    </submittedName>
</protein>
<gene>
    <name evidence="3" type="ORF">Sjap_013457</name>
</gene>
<reference evidence="3 4" key="1">
    <citation type="submission" date="2024-01" db="EMBL/GenBank/DDBJ databases">
        <title>Genome assemblies of Stephania.</title>
        <authorList>
            <person name="Yang L."/>
        </authorList>
    </citation>
    <scope>NUCLEOTIDE SEQUENCE [LARGE SCALE GENOMIC DNA]</scope>
    <source>
        <strain evidence="3">QJT</strain>
        <tissue evidence="3">Leaf</tissue>
    </source>
</reference>
<dbReference type="PANTHER" id="PTHR48163:SF2">
    <property type="entry name" value="EXPRESSED PROTEIN"/>
    <property type="match status" value="1"/>
</dbReference>
<feature type="coiled-coil region" evidence="1">
    <location>
        <begin position="56"/>
        <end position="161"/>
    </location>
</feature>
<evidence type="ECO:0000313" key="4">
    <source>
        <dbReference type="Proteomes" id="UP001417504"/>
    </source>
</evidence>
<keyword evidence="1" id="KW-0175">Coiled coil</keyword>
<evidence type="ECO:0000256" key="1">
    <source>
        <dbReference type="SAM" id="Coils"/>
    </source>
</evidence>
<organism evidence="3 4">
    <name type="scientific">Stephania japonica</name>
    <dbReference type="NCBI Taxonomy" id="461633"/>
    <lineage>
        <taxon>Eukaryota</taxon>
        <taxon>Viridiplantae</taxon>
        <taxon>Streptophyta</taxon>
        <taxon>Embryophyta</taxon>
        <taxon>Tracheophyta</taxon>
        <taxon>Spermatophyta</taxon>
        <taxon>Magnoliopsida</taxon>
        <taxon>Ranunculales</taxon>
        <taxon>Menispermaceae</taxon>
        <taxon>Menispermoideae</taxon>
        <taxon>Cissampelideae</taxon>
        <taxon>Stephania</taxon>
    </lineage>
</organism>
<dbReference type="AlphaFoldDB" id="A0AAP0IZ54"/>
<evidence type="ECO:0000313" key="3">
    <source>
        <dbReference type="EMBL" id="KAK9123855.1"/>
    </source>
</evidence>
<feature type="region of interest" description="Disordered" evidence="2">
    <location>
        <begin position="20"/>
        <end position="55"/>
    </location>
</feature>